<keyword evidence="8" id="KW-1185">Reference proteome</keyword>
<evidence type="ECO:0000256" key="4">
    <source>
        <dbReference type="ARBA" id="ARBA00022801"/>
    </source>
</evidence>
<keyword evidence="5" id="KW-0862">Zinc</keyword>
<dbReference type="AlphaFoldDB" id="A0A2N1J566"/>
<evidence type="ECO:0000256" key="3">
    <source>
        <dbReference type="ARBA" id="ARBA00022723"/>
    </source>
</evidence>
<dbReference type="Proteomes" id="UP000233248">
    <property type="component" value="Unassembled WGS sequence"/>
</dbReference>
<protein>
    <submittedName>
        <fullName evidence="7">Adenosine deaminase</fullName>
    </submittedName>
</protein>
<dbReference type="PANTHER" id="PTHR43114">
    <property type="entry name" value="ADENINE DEAMINASE"/>
    <property type="match status" value="1"/>
</dbReference>
<dbReference type="EMBL" id="NXIF01000009">
    <property type="protein sequence ID" value="PKI81701.1"/>
    <property type="molecule type" value="Genomic_DNA"/>
</dbReference>
<dbReference type="InterPro" id="IPR006330">
    <property type="entry name" value="Ado/ade_deaminase"/>
</dbReference>
<feature type="domain" description="Adenosine deaminase" evidence="6">
    <location>
        <begin position="9"/>
        <end position="78"/>
    </location>
</feature>
<dbReference type="Gene3D" id="3.20.20.140">
    <property type="entry name" value="Metal-dependent hydrolases"/>
    <property type="match status" value="1"/>
</dbReference>
<dbReference type="GO" id="GO:0046872">
    <property type="term" value="F:metal ion binding"/>
    <property type="evidence" value="ECO:0007669"/>
    <property type="project" value="UniProtKB-KW"/>
</dbReference>
<evidence type="ECO:0000256" key="1">
    <source>
        <dbReference type="ARBA" id="ARBA00001947"/>
    </source>
</evidence>
<evidence type="ECO:0000313" key="8">
    <source>
        <dbReference type="Proteomes" id="UP000233248"/>
    </source>
</evidence>
<evidence type="ECO:0000256" key="5">
    <source>
        <dbReference type="ARBA" id="ARBA00022833"/>
    </source>
</evidence>
<dbReference type="InterPro" id="IPR032466">
    <property type="entry name" value="Metal_Hydrolase"/>
</dbReference>
<accession>A0A2N1J566</accession>
<reference evidence="7 8" key="1">
    <citation type="submission" date="2017-09" db="EMBL/GenBank/DDBJ databases">
        <title>Genomics of the genus Arcobacter.</title>
        <authorList>
            <person name="Perez-Cataluna A."/>
            <person name="Figueras M.J."/>
            <person name="Salas-Masso N."/>
        </authorList>
    </citation>
    <scope>NUCLEOTIDE SEQUENCE [LARGE SCALE GENOMIC DNA]</scope>
    <source>
        <strain evidence="7 8">DSM 18005</strain>
    </source>
</reference>
<feature type="non-terminal residue" evidence="7">
    <location>
        <position position="78"/>
    </location>
</feature>
<dbReference type="GO" id="GO:0000034">
    <property type="term" value="F:adenine deaminase activity"/>
    <property type="evidence" value="ECO:0007669"/>
    <property type="project" value="TreeGrafter"/>
</dbReference>
<dbReference type="InterPro" id="IPR001365">
    <property type="entry name" value="A_deaminase_dom"/>
</dbReference>
<comment type="similarity">
    <text evidence="2">Belongs to the metallo-dependent hydrolases superfamily. Adenosine and AMP deaminases family.</text>
</comment>
<keyword evidence="3" id="KW-0479">Metal-binding</keyword>
<sequence length="78" mass="9274">MTEFINKIPKAELHLHIEGTLEPKLMFQLAKRNNIKLEYNSIEEIKDAYNFTNLQSFLDIYYNGAKVLIEEEDFYDLT</sequence>
<dbReference type="GO" id="GO:0043103">
    <property type="term" value="P:hypoxanthine salvage"/>
    <property type="evidence" value="ECO:0007669"/>
    <property type="project" value="TreeGrafter"/>
</dbReference>
<gene>
    <name evidence="7" type="ORF">CP960_02745</name>
</gene>
<evidence type="ECO:0000259" key="6">
    <source>
        <dbReference type="Pfam" id="PF00962"/>
    </source>
</evidence>
<dbReference type="Pfam" id="PF00962">
    <property type="entry name" value="A_deaminase"/>
    <property type="match status" value="1"/>
</dbReference>
<evidence type="ECO:0000256" key="2">
    <source>
        <dbReference type="ARBA" id="ARBA00006676"/>
    </source>
</evidence>
<organism evidence="7 8">
    <name type="scientific">Malaciobacter halophilus</name>
    <dbReference type="NCBI Taxonomy" id="197482"/>
    <lineage>
        <taxon>Bacteria</taxon>
        <taxon>Pseudomonadati</taxon>
        <taxon>Campylobacterota</taxon>
        <taxon>Epsilonproteobacteria</taxon>
        <taxon>Campylobacterales</taxon>
        <taxon>Arcobacteraceae</taxon>
        <taxon>Malaciobacter</taxon>
    </lineage>
</organism>
<dbReference type="GO" id="GO:0006146">
    <property type="term" value="P:adenine catabolic process"/>
    <property type="evidence" value="ECO:0007669"/>
    <property type="project" value="TreeGrafter"/>
</dbReference>
<comment type="cofactor">
    <cofactor evidence="1">
        <name>Zn(2+)</name>
        <dbReference type="ChEBI" id="CHEBI:29105"/>
    </cofactor>
</comment>
<name>A0A2N1J566_9BACT</name>
<comment type="caution">
    <text evidence="7">The sequence shown here is derived from an EMBL/GenBank/DDBJ whole genome shotgun (WGS) entry which is preliminary data.</text>
</comment>
<dbReference type="GO" id="GO:0005829">
    <property type="term" value="C:cytosol"/>
    <property type="evidence" value="ECO:0007669"/>
    <property type="project" value="TreeGrafter"/>
</dbReference>
<dbReference type="PANTHER" id="PTHR43114:SF6">
    <property type="entry name" value="ADENINE DEAMINASE"/>
    <property type="match status" value="1"/>
</dbReference>
<keyword evidence="4" id="KW-0378">Hydrolase</keyword>
<dbReference type="SUPFAM" id="SSF51556">
    <property type="entry name" value="Metallo-dependent hydrolases"/>
    <property type="match status" value="1"/>
</dbReference>
<evidence type="ECO:0000313" key="7">
    <source>
        <dbReference type="EMBL" id="PKI81701.1"/>
    </source>
</evidence>
<proteinExistence type="inferred from homology"/>